<feature type="DNA-binding region" description="HMG box" evidence="3">
    <location>
        <begin position="708"/>
        <end position="776"/>
    </location>
</feature>
<feature type="compositionally biased region" description="Basic residues" evidence="4">
    <location>
        <begin position="549"/>
        <end position="558"/>
    </location>
</feature>
<dbReference type="GO" id="GO:0003677">
    <property type="term" value="F:DNA binding"/>
    <property type="evidence" value="ECO:0007669"/>
    <property type="project" value="UniProtKB-UniRule"/>
</dbReference>
<dbReference type="PROSITE" id="PS50097">
    <property type="entry name" value="BTB"/>
    <property type="match status" value="1"/>
</dbReference>
<dbReference type="PANTHER" id="PTHR23110">
    <property type="entry name" value="BTB DOMAIN TRANSCRIPTION FACTOR"/>
    <property type="match status" value="1"/>
</dbReference>
<gene>
    <name evidence="7" type="ORF">TMSB3V08_LOCUS7878</name>
</gene>
<evidence type="ECO:0000259" key="5">
    <source>
        <dbReference type="PROSITE" id="PS50097"/>
    </source>
</evidence>
<proteinExistence type="predicted"/>
<sequence length="879" mass="98923">MAASPSESSTSAVPATPKDPDPETYEPSAPPEELEKPLVDTFMPKLYTFKVSDQETSPERSASPSRFTRMPPFWTLLDHSLGVIWCLIADKHVRTLGETEDKHVRTLGETVDKHVRTLGEDKHVRTLGISDLQWTLQFLKGVRNKQGEYPKDVQALIDTIQDQLIEQYASMTKQTPDKQNDEESSDKMTIDLTKVLQSPQLDDSIYHDATDEALQVSTPIGKTVPFIFDTPEPTPISRTVYAKSTLGNETSVTYAELMEHRAASSSTSDQPKPTDSSPKSVLKTDTATAKEKGLTLTDYTMAQTCELRAKSWWNKARYASLLSFMILIVSFKSDSCRSHDLTFEYVNVDQRVCTNRRYDGYVGYRPTIQSQMEQPYQQYIAVRNIRDMFNVFMDHLSSEQLVDCTLSCQGQFLKAHKMVLSACSPYFQELFRQHQIPHPIIIMNGMKFIDIKLVVEFMYRGEIKVLEAELEGLLAAAETLQVKGLSHVRTKYEKGDIQGSSELQQQQQVTVDQPPASPSPDRNPGSGPTPLDTPIETEGRPTRNCTPLHLRRKRRKSPHNPMEDPLEETITTLGDRRSSSGNIQFTKVSVNDFVDNNDDDLPTTIKVEPPEIRDIDEENSGWGSHKLVIDMPQSSQKVSTGLSVVLQPGGGVSKTSLKQSSDVHSDGGSDFKMSTKRIMQPLLNKRGKGPGNVLVPQWHKKPAIAGKIPRPPNAFMIFANEWRRKLAYQYPDESNKDISCRLGIMWKNMSVGSKEGYYTASRAADVEHKRKYPGYYYSPMEARLRKHIKHGITAARRSGRIPRLPKVIPLSDPDFLCLSDLNGKAARWKSIRPGRPPGRKPKDLLRKMMKAESASPEPPPPADKRKMEDSQESPNSSNK</sequence>
<dbReference type="AlphaFoldDB" id="A0A7R9EDR9"/>
<dbReference type="GO" id="GO:0005634">
    <property type="term" value="C:nucleus"/>
    <property type="evidence" value="ECO:0007669"/>
    <property type="project" value="UniProtKB-SubCell"/>
</dbReference>
<evidence type="ECO:0000256" key="1">
    <source>
        <dbReference type="ARBA" id="ARBA00004123"/>
    </source>
</evidence>
<comment type="subcellular location">
    <subcellularLocation>
        <location evidence="1">Nucleus</location>
    </subcellularLocation>
</comment>
<dbReference type="Pfam" id="PF00651">
    <property type="entry name" value="BTB"/>
    <property type="match status" value="1"/>
</dbReference>
<feature type="compositionally biased region" description="Polar residues" evidence="4">
    <location>
        <begin position="1"/>
        <end position="13"/>
    </location>
</feature>
<dbReference type="InterPro" id="IPR011333">
    <property type="entry name" value="SKP1/BTB/POZ_sf"/>
</dbReference>
<reference evidence="7" key="1">
    <citation type="submission" date="2020-11" db="EMBL/GenBank/DDBJ databases">
        <authorList>
            <person name="Tran Van P."/>
        </authorList>
    </citation>
    <scope>NUCLEOTIDE SEQUENCE</scope>
</reference>
<feature type="domain" description="BTB" evidence="5">
    <location>
        <begin position="402"/>
        <end position="467"/>
    </location>
</feature>
<dbReference type="PROSITE" id="PS50118">
    <property type="entry name" value="HMG_BOX_2"/>
    <property type="match status" value="1"/>
</dbReference>
<accession>A0A7R9EDR9</accession>
<evidence type="ECO:0000256" key="2">
    <source>
        <dbReference type="ARBA" id="ARBA00023242"/>
    </source>
</evidence>
<dbReference type="GO" id="GO:0006357">
    <property type="term" value="P:regulation of transcription by RNA polymerase II"/>
    <property type="evidence" value="ECO:0007669"/>
    <property type="project" value="TreeGrafter"/>
</dbReference>
<keyword evidence="3" id="KW-0238">DNA-binding</keyword>
<dbReference type="CDD" id="cd18315">
    <property type="entry name" value="BTB_POZ_BAB-like"/>
    <property type="match status" value="1"/>
</dbReference>
<feature type="region of interest" description="Disordered" evidence="4">
    <location>
        <begin position="828"/>
        <end position="879"/>
    </location>
</feature>
<dbReference type="InterPro" id="IPR000210">
    <property type="entry name" value="BTB/POZ_dom"/>
</dbReference>
<protein>
    <submittedName>
        <fullName evidence="7">Uncharacterized protein</fullName>
    </submittedName>
</protein>
<evidence type="ECO:0000256" key="4">
    <source>
        <dbReference type="SAM" id="MobiDB-lite"/>
    </source>
</evidence>
<feature type="region of interest" description="Disordered" evidence="4">
    <location>
        <begin position="260"/>
        <end position="284"/>
    </location>
</feature>
<name>A0A7R9EDR9_9NEOP</name>
<dbReference type="SMART" id="SM00225">
    <property type="entry name" value="BTB"/>
    <property type="match status" value="1"/>
</dbReference>
<dbReference type="Gene3D" id="1.10.30.10">
    <property type="entry name" value="High mobility group box domain"/>
    <property type="match status" value="1"/>
</dbReference>
<dbReference type="SMART" id="SM00398">
    <property type="entry name" value="HMG"/>
    <property type="match status" value="1"/>
</dbReference>
<feature type="domain" description="HMG box" evidence="6">
    <location>
        <begin position="708"/>
        <end position="776"/>
    </location>
</feature>
<evidence type="ECO:0000313" key="7">
    <source>
        <dbReference type="EMBL" id="CAD7431134.1"/>
    </source>
</evidence>
<feature type="region of interest" description="Disordered" evidence="4">
    <location>
        <begin position="1"/>
        <end position="38"/>
    </location>
</feature>
<dbReference type="Pfam" id="PF00505">
    <property type="entry name" value="HMG_box"/>
    <property type="match status" value="1"/>
</dbReference>
<dbReference type="SUPFAM" id="SSF47095">
    <property type="entry name" value="HMG-box"/>
    <property type="match status" value="1"/>
</dbReference>
<organism evidence="7">
    <name type="scientific">Timema monikensis</name>
    <dbReference type="NCBI Taxonomy" id="170555"/>
    <lineage>
        <taxon>Eukaryota</taxon>
        <taxon>Metazoa</taxon>
        <taxon>Ecdysozoa</taxon>
        <taxon>Arthropoda</taxon>
        <taxon>Hexapoda</taxon>
        <taxon>Insecta</taxon>
        <taxon>Pterygota</taxon>
        <taxon>Neoptera</taxon>
        <taxon>Polyneoptera</taxon>
        <taxon>Phasmatodea</taxon>
        <taxon>Timematodea</taxon>
        <taxon>Timematoidea</taxon>
        <taxon>Timematidae</taxon>
        <taxon>Timema</taxon>
    </lineage>
</organism>
<keyword evidence="2 3" id="KW-0539">Nucleus</keyword>
<evidence type="ECO:0000256" key="3">
    <source>
        <dbReference type="PROSITE-ProRule" id="PRU00267"/>
    </source>
</evidence>
<dbReference type="EMBL" id="OB794824">
    <property type="protein sequence ID" value="CAD7431134.1"/>
    <property type="molecule type" value="Genomic_DNA"/>
</dbReference>
<dbReference type="CDD" id="cd01389">
    <property type="entry name" value="HMG-box_ROX1-like"/>
    <property type="match status" value="1"/>
</dbReference>
<dbReference type="PANTHER" id="PTHR23110:SF99">
    <property type="entry name" value="BROAD-COMPLEX CORE PROTEIN ISOFORM 6"/>
    <property type="match status" value="1"/>
</dbReference>
<dbReference type="InterPro" id="IPR051095">
    <property type="entry name" value="Dros_DevTransReg"/>
</dbReference>
<dbReference type="SUPFAM" id="SSF54695">
    <property type="entry name" value="POZ domain"/>
    <property type="match status" value="1"/>
</dbReference>
<feature type="compositionally biased region" description="Polar residues" evidence="4">
    <location>
        <begin position="263"/>
        <end position="284"/>
    </location>
</feature>
<feature type="compositionally biased region" description="Basic and acidic residues" evidence="4">
    <location>
        <begin position="840"/>
        <end position="850"/>
    </location>
</feature>
<dbReference type="Gene3D" id="3.30.710.10">
    <property type="entry name" value="Potassium Channel Kv1.1, Chain A"/>
    <property type="match status" value="1"/>
</dbReference>
<dbReference type="InterPro" id="IPR036910">
    <property type="entry name" value="HMG_box_dom_sf"/>
</dbReference>
<dbReference type="InterPro" id="IPR009071">
    <property type="entry name" value="HMG_box_dom"/>
</dbReference>
<feature type="region of interest" description="Disordered" evidence="4">
    <location>
        <begin position="651"/>
        <end position="671"/>
    </location>
</feature>
<evidence type="ECO:0000259" key="6">
    <source>
        <dbReference type="PROSITE" id="PS50118"/>
    </source>
</evidence>
<feature type="region of interest" description="Disordered" evidence="4">
    <location>
        <begin position="497"/>
        <end position="573"/>
    </location>
</feature>